<evidence type="ECO:0000313" key="2">
    <source>
        <dbReference type="EMBL" id="RRD59133.1"/>
    </source>
</evidence>
<comment type="caution">
    <text evidence="2">The sequence shown here is derived from an EMBL/GenBank/DDBJ whole genome shotgun (WGS) entry which is preliminary data.</text>
</comment>
<feature type="transmembrane region" description="Helical" evidence="1">
    <location>
        <begin position="6"/>
        <end position="23"/>
    </location>
</feature>
<keyword evidence="1" id="KW-1133">Transmembrane helix</keyword>
<accession>A0A3P1XQF9</accession>
<evidence type="ECO:0000256" key="1">
    <source>
        <dbReference type="SAM" id="Phobius"/>
    </source>
</evidence>
<sequence length="64" mass="7123">MWQEIAVILIGIAAFGIAGWNLYKILSGGNASPCDKCTGCQLKEVMKDKKHRCKDYRKAGSLRH</sequence>
<name>A0A3P1XQF9_TANFO</name>
<dbReference type="Proteomes" id="UP000278609">
    <property type="component" value="Unassembled WGS sequence"/>
</dbReference>
<dbReference type="RefSeq" id="WP_124752278.1">
    <property type="nucleotide sequence ID" value="NZ_RQYS01000052.1"/>
</dbReference>
<proteinExistence type="predicted"/>
<keyword evidence="1" id="KW-0812">Transmembrane</keyword>
<gene>
    <name evidence="2" type="ORF">EII40_10965</name>
</gene>
<dbReference type="EMBL" id="RQYS01000052">
    <property type="protein sequence ID" value="RRD59133.1"/>
    <property type="molecule type" value="Genomic_DNA"/>
</dbReference>
<dbReference type="AlphaFoldDB" id="A0A3P1XQF9"/>
<evidence type="ECO:0000313" key="3">
    <source>
        <dbReference type="Proteomes" id="UP000278609"/>
    </source>
</evidence>
<reference evidence="2 3" key="1">
    <citation type="submission" date="2018-11" db="EMBL/GenBank/DDBJ databases">
        <title>Genomes From Bacteria Associated with the Canine Oral Cavity: a Test Case for Automated Genome-Based Taxonomic Assignment.</title>
        <authorList>
            <person name="Coil D.A."/>
            <person name="Jospin G."/>
            <person name="Darling A.E."/>
            <person name="Wallis C."/>
            <person name="Davis I.J."/>
            <person name="Harris S."/>
            <person name="Eisen J.A."/>
            <person name="Holcombe L.J."/>
            <person name="O'Flynn C."/>
        </authorList>
    </citation>
    <scope>NUCLEOTIDE SEQUENCE [LARGE SCALE GENOMIC DNA]</scope>
    <source>
        <strain evidence="2 3">OH2617_COT-023</strain>
    </source>
</reference>
<keyword evidence="1" id="KW-0472">Membrane</keyword>
<organism evidence="2 3">
    <name type="scientific">Tannerella forsythia</name>
    <name type="common">Bacteroides forsythus</name>
    <dbReference type="NCBI Taxonomy" id="28112"/>
    <lineage>
        <taxon>Bacteria</taxon>
        <taxon>Pseudomonadati</taxon>
        <taxon>Bacteroidota</taxon>
        <taxon>Bacteroidia</taxon>
        <taxon>Bacteroidales</taxon>
        <taxon>Tannerellaceae</taxon>
        <taxon>Tannerella</taxon>
    </lineage>
</organism>
<protein>
    <submittedName>
        <fullName evidence="2">FeoB-associated Cys-rich membrane protein</fullName>
    </submittedName>
</protein>